<dbReference type="EMBL" id="CM029053">
    <property type="protein sequence ID" value="KAG2554835.1"/>
    <property type="molecule type" value="Genomic_DNA"/>
</dbReference>
<evidence type="ECO:0000256" key="1">
    <source>
        <dbReference type="SAM" id="MobiDB-lite"/>
    </source>
</evidence>
<reference evidence="2" key="1">
    <citation type="submission" date="2020-05" db="EMBL/GenBank/DDBJ databases">
        <title>WGS assembly of Panicum virgatum.</title>
        <authorList>
            <person name="Lovell J.T."/>
            <person name="Jenkins J."/>
            <person name="Shu S."/>
            <person name="Juenger T.E."/>
            <person name="Schmutz J."/>
        </authorList>
    </citation>
    <scope>NUCLEOTIDE SEQUENCE</scope>
    <source>
        <strain evidence="2">AP13</strain>
    </source>
</reference>
<protein>
    <submittedName>
        <fullName evidence="2">Uncharacterized protein</fullName>
    </submittedName>
</protein>
<feature type="region of interest" description="Disordered" evidence="1">
    <location>
        <begin position="1"/>
        <end position="53"/>
    </location>
</feature>
<organism evidence="2 3">
    <name type="scientific">Panicum virgatum</name>
    <name type="common">Blackwell switchgrass</name>
    <dbReference type="NCBI Taxonomy" id="38727"/>
    <lineage>
        <taxon>Eukaryota</taxon>
        <taxon>Viridiplantae</taxon>
        <taxon>Streptophyta</taxon>
        <taxon>Embryophyta</taxon>
        <taxon>Tracheophyta</taxon>
        <taxon>Spermatophyta</taxon>
        <taxon>Magnoliopsida</taxon>
        <taxon>Liliopsida</taxon>
        <taxon>Poales</taxon>
        <taxon>Poaceae</taxon>
        <taxon>PACMAD clade</taxon>
        <taxon>Panicoideae</taxon>
        <taxon>Panicodae</taxon>
        <taxon>Paniceae</taxon>
        <taxon>Panicinae</taxon>
        <taxon>Panicum</taxon>
        <taxon>Panicum sect. Hiantes</taxon>
    </lineage>
</organism>
<dbReference type="AlphaFoldDB" id="A0A8T0P289"/>
<accession>A0A8T0P289</accession>
<evidence type="ECO:0000313" key="3">
    <source>
        <dbReference type="Proteomes" id="UP000823388"/>
    </source>
</evidence>
<evidence type="ECO:0000313" key="2">
    <source>
        <dbReference type="EMBL" id="KAG2554835.1"/>
    </source>
</evidence>
<dbReference type="Proteomes" id="UP000823388">
    <property type="component" value="Chromosome 9K"/>
</dbReference>
<gene>
    <name evidence="2" type="ORF">PVAP13_9KG584701</name>
</gene>
<sequence length="106" mass="11138">MAGSSLTIAGSGKAAEPRRGTSLREAVRALKPPGPAAERPPRTQPEILRSTHAGAPASCPFRVAYLEIDFGELHQTKALRRVAPVAAQVNPHQSSSCPFPVACLSN</sequence>
<comment type="caution">
    <text evidence="2">The sequence shown here is derived from an EMBL/GenBank/DDBJ whole genome shotgun (WGS) entry which is preliminary data.</text>
</comment>
<name>A0A8T0P289_PANVG</name>
<keyword evidence="3" id="KW-1185">Reference proteome</keyword>
<proteinExistence type="predicted"/>